<dbReference type="Proteomes" id="UP001501821">
    <property type="component" value="Unassembled WGS sequence"/>
</dbReference>
<proteinExistence type="predicted"/>
<keyword evidence="1" id="KW-0732">Signal</keyword>
<dbReference type="EMBL" id="BAABAH010000005">
    <property type="protein sequence ID" value="GAA3816539.1"/>
    <property type="molecule type" value="Genomic_DNA"/>
</dbReference>
<feature type="chain" id="PRO_5047005033" description="Endonuclease/exonuclease/phosphatase domain-containing protein" evidence="1">
    <location>
        <begin position="32"/>
        <end position="301"/>
    </location>
</feature>
<comment type="caution">
    <text evidence="2">The sequence shown here is derived from an EMBL/GenBank/DDBJ whole genome shotgun (WGS) entry which is preliminary data.</text>
</comment>
<reference evidence="3" key="1">
    <citation type="journal article" date="2019" name="Int. J. Syst. Evol. Microbiol.">
        <title>The Global Catalogue of Microorganisms (GCM) 10K type strain sequencing project: providing services to taxonomists for standard genome sequencing and annotation.</title>
        <authorList>
            <consortium name="The Broad Institute Genomics Platform"/>
            <consortium name="The Broad Institute Genome Sequencing Center for Infectious Disease"/>
            <person name="Wu L."/>
            <person name="Ma J."/>
        </authorList>
    </citation>
    <scope>NUCLEOTIDE SEQUENCE [LARGE SCALE GENOMIC DNA]</scope>
    <source>
        <strain evidence="3">JCM 16953</strain>
    </source>
</reference>
<organism evidence="2 3">
    <name type="scientific">Nocardioides panacisoli</name>
    <dbReference type="NCBI Taxonomy" id="627624"/>
    <lineage>
        <taxon>Bacteria</taxon>
        <taxon>Bacillati</taxon>
        <taxon>Actinomycetota</taxon>
        <taxon>Actinomycetes</taxon>
        <taxon>Propionibacteriales</taxon>
        <taxon>Nocardioidaceae</taxon>
        <taxon>Nocardioides</taxon>
    </lineage>
</organism>
<protein>
    <recommendedName>
        <fullName evidence="4">Endonuclease/exonuclease/phosphatase domain-containing protein</fullName>
    </recommendedName>
</protein>
<sequence>MHLRRGVSFPVLLLLAVLFAGVGGRAGTAFAAGQSGTGTELGEVGTITAAPGAPVSGKIRIVNANLPYPSGTVASLRAIENRAHPDFITLAEIHDFTPAELSGALPGYGAYKDPVMLQGHSPAQSINNAIMWRSDRWQLVDGGRVKIVDDDRVVFHHHRARFDRFAVWGVFKRIKDGAVVSVIATHQMVNPNRWRQWGDEPFTRQEQYGEGMSYIAQLGAELYAYGPVLIGGDMNSHPTDGIWAAAPRLTDAGYSYTKDSGVMYQFFPKSVTVAEHSEMRVRSDHPANITVLSMNDATALD</sequence>
<feature type="signal peptide" evidence="1">
    <location>
        <begin position="1"/>
        <end position="31"/>
    </location>
</feature>
<evidence type="ECO:0000313" key="2">
    <source>
        <dbReference type="EMBL" id="GAA3816539.1"/>
    </source>
</evidence>
<dbReference type="SUPFAM" id="SSF56219">
    <property type="entry name" value="DNase I-like"/>
    <property type="match status" value="1"/>
</dbReference>
<keyword evidence="3" id="KW-1185">Reference proteome</keyword>
<dbReference type="InterPro" id="IPR036691">
    <property type="entry name" value="Endo/exonu/phosph_ase_sf"/>
</dbReference>
<evidence type="ECO:0000256" key="1">
    <source>
        <dbReference type="SAM" id="SignalP"/>
    </source>
</evidence>
<dbReference type="Gene3D" id="3.60.10.10">
    <property type="entry name" value="Endonuclease/exonuclease/phosphatase"/>
    <property type="match status" value="1"/>
</dbReference>
<name>A0ABP7IEL2_9ACTN</name>
<evidence type="ECO:0000313" key="3">
    <source>
        <dbReference type="Proteomes" id="UP001501821"/>
    </source>
</evidence>
<accession>A0ABP7IEL2</accession>
<gene>
    <name evidence="2" type="ORF">GCM10022242_18210</name>
</gene>
<evidence type="ECO:0008006" key="4">
    <source>
        <dbReference type="Google" id="ProtNLM"/>
    </source>
</evidence>